<dbReference type="PANTHER" id="PTHR44688:SF16">
    <property type="entry name" value="DNA-BINDING TRANSCRIPTIONAL ACTIVATOR DEVR_DOSR"/>
    <property type="match status" value="1"/>
</dbReference>
<dbReference type="SUPFAM" id="SSF46894">
    <property type="entry name" value="C-terminal effector domain of the bipartite response regulators"/>
    <property type="match status" value="1"/>
</dbReference>
<dbReference type="Gene3D" id="1.10.10.10">
    <property type="entry name" value="Winged helix-like DNA-binding domain superfamily/Winged helix DNA-binding domain"/>
    <property type="match status" value="1"/>
</dbReference>
<organism evidence="5 6">
    <name type="scientific">Tabrizicola oligotrophica</name>
    <dbReference type="NCBI Taxonomy" id="2710650"/>
    <lineage>
        <taxon>Bacteria</taxon>
        <taxon>Pseudomonadati</taxon>
        <taxon>Pseudomonadota</taxon>
        <taxon>Alphaproteobacteria</taxon>
        <taxon>Rhodobacterales</taxon>
        <taxon>Paracoccaceae</taxon>
        <taxon>Tabrizicola</taxon>
    </lineage>
</organism>
<dbReference type="GO" id="GO:0006355">
    <property type="term" value="P:regulation of DNA-templated transcription"/>
    <property type="evidence" value="ECO:0007669"/>
    <property type="project" value="InterPro"/>
</dbReference>
<dbReference type="InterPro" id="IPR000792">
    <property type="entry name" value="Tscrpt_reg_LuxR_C"/>
</dbReference>
<evidence type="ECO:0000256" key="1">
    <source>
        <dbReference type="ARBA" id="ARBA00023015"/>
    </source>
</evidence>
<dbReference type="GO" id="GO:0003677">
    <property type="term" value="F:DNA binding"/>
    <property type="evidence" value="ECO:0007669"/>
    <property type="project" value="UniProtKB-KW"/>
</dbReference>
<protein>
    <submittedName>
        <fullName evidence="5">Helix-turn-helix transcriptional regulator</fullName>
    </submittedName>
</protein>
<dbReference type="Proteomes" id="UP000477782">
    <property type="component" value="Unassembled WGS sequence"/>
</dbReference>
<dbReference type="PROSITE" id="PS50043">
    <property type="entry name" value="HTH_LUXR_2"/>
    <property type="match status" value="1"/>
</dbReference>
<dbReference type="RefSeq" id="WP_164623777.1">
    <property type="nucleotide sequence ID" value="NZ_JAAIVJ010000002.1"/>
</dbReference>
<name>A0A6M0QQL9_9RHOB</name>
<proteinExistence type="predicted"/>
<dbReference type="InterPro" id="IPR016032">
    <property type="entry name" value="Sig_transdc_resp-reg_C-effctor"/>
</dbReference>
<feature type="domain" description="HTH luxR-type" evidence="4">
    <location>
        <begin position="195"/>
        <end position="260"/>
    </location>
</feature>
<evidence type="ECO:0000256" key="3">
    <source>
        <dbReference type="ARBA" id="ARBA00023163"/>
    </source>
</evidence>
<dbReference type="PRINTS" id="PR00038">
    <property type="entry name" value="HTHLUXR"/>
</dbReference>
<comment type="caution">
    <text evidence="5">The sequence shown here is derived from an EMBL/GenBank/DDBJ whole genome shotgun (WGS) entry which is preliminary data.</text>
</comment>
<keyword evidence="1" id="KW-0805">Transcription regulation</keyword>
<evidence type="ECO:0000259" key="4">
    <source>
        <dbReference type="PROSITE" id="PS50043"/>
    </source>
</evidence>
<dbReference type="Pfam" id="PF00196">
    <property type="entry name" value="GerE"/>
    <property type="match status" value="1"/>
</dbReference>
<keyword evidence="3" id="KW-0804">Transcription</keyword>
<evidence type="ECO:0000256" key="2">
    <source>
        <dbReference type="ARBA" id="ARBA00023125"/>
    </source>
</evidence>
<keyword evidence="6" id="KW-1185">Reference proteome</keyword>
<dbReference type="AlphaFoldDB" id="A0A6M0QQL9"/>
<keyword evidence="2" id="KW-0238">DNA-binding</keyword>
<dbReference type="InterPro" id="IPR036388">
    <property type="entry name" value="WH-like_DNA-bd_sf"/>
</dbReference>
<dbReference type="PANTHER" id="PTHR44688">
    <property type="entry name" value="DNA-BINDING TRANSCRIPTIONAL ACTIVATOR DEVR_DOSR"/>
    <property type="match status" value="1"/>
</dbReference>
<gene>
    <name evidence="5" type="ORF">G4Z14_05445</name>
</gene>
<reference evidence="5 6" key="1">
    <citation type="submission" date="2020-02" db="EMBL/GenBank/DDBJ databases">
        <authorList>
            <person name="Chen W.-M."/>
        </authorList>
    </citation>
    <scope>NUCLEOTIDE SEQUENCE [LARGE SCALE GENOMIC DNA]</scope>
    <source>
        <strain evidence="5 6">KMS-5</strain>
    </source>
</reference>
<dbReference type="SMART" id="SM00421">
    <property type="entry name" value="HTH_LUXR"/>
    <property type="match status" value="1"/>
</dbReference>
<sequence length="266" mass="29394">MPPLPNLSEARIAEAIRTLRQPGFEAALAGLFHAVAAPDNLIYLAYRDAGAPQVLYRQTLDPTVFAELESTYLPGAYRLDPFFDLHLNRVAAGAYRLTDIAPDAFHRSRYFSEYYEQTTLVDEITFVAYPAPGVTLNLCLGRDVSSNRVFSQREVEACQRLAPVVAALAESHWADLSRAPGPAEDTAVLLARATRRQHGIQLSARQAEVALLILRGHSTMSIGLRLGLSPQTVKVFRKQLYNRCTISSQAELFALMLPLLQDQASP</sequence>
<accession>A0A6M0QQL9</accession>
<dbReference type="EMBL" id="JAAIVJ010000002">
    <property type="protein sequence ID" value="NEY89737.1"/>
    <property type="molecule type" value="Genomic_DNA"/>
</dbReference>
<evidence type="ECO:0000313" key="5">
    <source>
        <dbReference type="EMBL" id="NEY89737.1"/>
    </source>
</evidence>
<evidence type="ECO:0000313" key="6">
    <source>
        <dbReference type="Proteomes" id="UP000477782"/>
    </source>
</evidence>